<dbReference type="OrthoDB" id="9813261at2"/>
<dbReference type="GO" id="GO:0008360">
    <property type="term" value="P:regulation of cell shape"/>
    <property type="evidence" value="ECO:0007669"/>
    <property type="project" value="UniProtKB-KW"/>
</dbReference>
<organism evidence="19 20">
    <name type="scientific">Octadecabacter ascidiaceicola</name>
    <dbReference type="NCBI Taxonomy" id="1655543"/>
    <lineage>
        <taxon>Bacteria</taxon>
        <taxon>Pseudomonadati</taxon>
        <taxon>Pseudomonadota</taxon>
        <taxon>Alphaproteobacteria</taxon>
        <taxon>Rhodobacterales</taxon>
        <taxon>Roseobacteraceae</taxon>
        <taxon>Octadecabacter</taxon>
    </lineage>
</organism>
<comment type="cofactor">
    <cofactor evidence="1">
        <name>Mn(2+)</name>
        <dbReference type="ChEBI" id="CHEBI:29035"/>
    </cofactor>
</comment>
<evidence type="ECO:0000256" key="3">
    <source>
        <dbReference type="ARBA" id="ARBA00004496"/>
    </source>
</evidence>
<dbReference type="InterPro" id="IPR000291">
    <property type="entry name" value="D-Ala_lig_Van_CS"/>
</dbReference>
<feature type="binding site" evidence="16">
    <location>
        <position position="272"/>
    </location>
    <ligand>
        <name>Mg(2+)</name>
        <dbReference type="ChEBI" id="CHEBI:18420"/>
        <label>2</label>
    </ligand>
</feature>
<evidence type="ECO:0000259" key="18">
    <source>
        <dbReference type="PROSITE" id="PS50975"/>
    </source>
</evidence>
<feature type="binding site" evidence="16">
    <location>
        <position position="274"/>
    </location>
    <ligand>
        <name>Mg(2+)</name>
        <dbReference type="ChEBI" id="CHEBI:18420"/>
        <label>2</label>
    </ligand>
</feature>
<dbReference type="NCBIfam" id="NF002378">
    <property type="entry name" value="PRK01372.1"/>
    <property type="match status" value="1"/>
</dbReference>
<evidence type="ECO:0000256" key="4">
    <source>
        <dbReference type="ARBA" id="ARBA00010871"/>
    </source>
</evidence>
<dbReference type="Proteomes" id="UP000203464">
    <property type="component" value="Unassembled WGS sequence"/>
</dbReference>
<evidence type="ECO:0000256" key="11">
    <source>
        <dbReference type="ARBA" id="ARBA00022984"/>
    </source>
</evidence>
<dbReference type="Gene3D" id="3.30.1490.20">
    <property type="entry name" value="ATP-grasp fold, A domain"/>
    <property type="match status" value="1"/>
</dbReference>
<comment type="subcellular location">
    <subcellularLocation>
        <location evidence="3 14">Cytoplasm</location>
    </subcellularLocation>
</comment>
<evidence type="ECO:0000256" key="15">
    <source>
        <dbReference type="PIRSR" id="PIRSR039102-1"/>
    </source>
</evidence>
<dbReference type="PANTHER" id="PTHR23132">
    <property type="entry name" value="D-ALANINE--D-ALANINE LIGASE"/>
    <property type="match status" value="1"/>
</dbReference>
<dbReference type="HAMAP" id="MF_00047">
    <property type="entry name" value="Dala_Dala_lig"/>
    <property type="match status" value="1"/>
</dbReference>
<dbReference type="GO" id="GO:0009252">
    <property type="term" value="P:peptidoglycan biosynthetic process"/>
    <property type="evidence" value="ECO:0007669"/>
    <property type="project" value="UniProtKB-UniRule"/>
</dbReference>
<dbReference type="InterPro" id="IPR011095">
    <property type="entry name" value="Dala_Dala_lig_C"/>
</dbReference>
<dbReference type="PIRSF" id="PIRSF039102">
    <property type="entry name" value="Ddl/VanB"/>
    <property type="match status" value="1"/>
</dbReference>
<dbReference type="InterPro" id="IPR013815">
    <property type="entry name" value="ATP_grasp_subdomain_1"/>
</dbReference>
<dbReference type="PROSITE" id="PS00844">
    <property type="entry name" value="DALA_DALA_LIGASE_2"/>
    <property type="match status" value="1"/>
</dbReference>
<feature type="binding site" evidence="16">
    <location>
        <position position="272"/>
    </location>
    <ligand>
        <name>Mg(2+)</name>
        <dbReference type="ChEBI" id="CHEBI:18420"/>
        <label>1</label>
    </ligand>
</feature>
<dbReference type="Gene3D" id="3.40.50.20">
    <property type="match status" value="1"/>
</dbReference>
<keyword evidence="12 14" id="KW-0961">Cell wall biogenesis/degradation</keyword>
<sequence>MSSRTPQTVAVLMGGPSAEREVSLSSGKECAAALRVAGFDVVEIDAGADLVEQLKAAKPDVAFNALHGRWCEDGVVQGVLEWLRIPYTHSGVLASAIAMDKQKTKDVYRTHGLPFVESILATKVEIQADHVMEPPYVVKPFDEGSSVGIYLVHEAANGTPKIAPELPDVMMVETFAPGRELTTAVRGAGAASAESRALTVTDIVVDGWYDYEAKYGAGGSKHILPANIPQDIFDACMDYAVRAHNALGCRGLSRSDFRWDESRGLDGLILLETNTQPGMTPTSLAPEQAAHVGISFPELMTWMVEDASCDR</sequence>
<keyword evidence="9 17" id="KW-0067">ATP-binding</keyword>
<accession>A0A238K671</accession>
<evidence type="ECO:0000256" key="7">
    <source>
        <dbReference type="ARBA" id="ARBA00022598"/>
    </source>
</evidence>
<feature type="domain" description="ATP-grasp" evidence="18">
    <location>
        <begin position="105"/>
        <end position="305"/>
    </location>
</feature>
<feature type="active site" evidence="15">
    <location>
        <position position="19"/>
    </location>
</feature>
<evidence type="ECO:0000256" key="1">
    <source>
        <dbReference type="ARBA" id="ARBA00001936"/>
    </source>
</evidence>
<comment type="function">
    <text evidence="2 14">Cell wall formation.</text>
</comment>
<protein>
    <recommendedName>
        <fullName evidence="5 14">D-alanine--D-alanine ligase</fullName>
        <ecNumber evidence="5 14">6.3.2.4</ecNumber>
    </recommendedName>
    <alternativeName>
        <fullName evidence="14">D-Ala-D-Ala ligase</fullName>
    </alternativeName>
    <alternativeName>
        <fullName evidence="14">D-alanylalanine synthetase</fullName>
    </alternativeName>
</protein>
<reference evidence="20" key="1">
    <citation type="submission" date="2017-05" db="EMBL/GenBank/DDBJ databases">
        <authorList>
            <person name="Rodrigo-Torres L."/>
            <person name="Arahal R. D."/>
            <person name="Lucena T."/>
        </authorList>
    </citation>
    <scope>NUCLEOTIDE SEQUENCE [LARGE SCALE GENOMIC DNA]</scope>
    <source>
        <strain evidence="20">CECT 8868</strain>
    </source>
</reference>
<dbReference type="Pfam" id="PF01820">
    <property type="entry name" value="Dala_Dala_lig_N"/>
    <property type="match status" value="1"/>
</dbReference>
<keyword evidence="16" id="KW-0460">Magnesium</keyword>
<dbReference type="PROSITE" id="PS50975">
    <property type="entry name" value="ATP_GRASP"/>
    <property type="match status" value="1"/>
</dbReference>
<dbReference type="EMBL" id="FXYD01000002">
    <property type="protein sequence ID" value="SMX37934.1"/>
    <property type="molecule type" value="Genomic_DNA"/>
</dbReference>
<dbReference type="InterPro" id="IPR016185">
    <property type="entry name" value="PreATP-grasp_dom_sf"/>
</dbReference>
<evidence type="ECO:0000256" key="13">
    <source>
        <dbReference type="ARBA" id="ARBA00047614"/>
    </source>
</evidence>
<evidence type="ECO:0000256" key="12">
    <source>
        <dbReference type="ARBA" id="ARBA00023316"/>
    </source>
</evidence>
<comment type="catalytic activity">
    <reaction evidence="13 14">
        <text>2 D-alanine + ATP = D-alanyl-D-alanine + ADP + phosphate + H(+)</text>
        <dbReference type="Rhea" id="RHEA:11224"/>
        <dbReference type="ChEBI" id="CHEBI:15378"/>
        <dbReference type="ChEBI" id="CHEBI:30616"/>
        <dbReference type="ChEBI" id="CHEBI:43474"/>
        <dbReference type="ChEBI" id="CHEBI:57416"/>
        <dbReference type="ChEBI" id="CHEBI:57822"/>
        <dbReference type="ChEBI" id="CHEBI:456216"/>
        <dbReference type="EC" id="6.3.2.4"/>
    </reaction>
</comment>
<comment type="cofactor">
    <cofactor evidence="16">
        <name>Mg(2+)</name>
        <dbReference type="ChEBI" id="CHEBI:18420"/>
    </cofactor>
    <cofactor evidence="16">
        <name>Mn(2+)</name>
        <dbReference type="ChEBI" id="CHEBI:29035"/>
    </cofactor>
    <text evidence="16">Binds 2 magnesium or manganese ions per subunit.</text>
</comment>
<gene>
    <name evidence="19" type="primary">ddlB</name>
    <name evidence="14" type="synonym">ddl</name>
    <name evidence="19" type="ORF">OCA8868_01616</name>
</gene>
<dbReference type="InterPro" id="IPR011761">
    <property type="entry name" value="ATP-grasp"/>
</dbReference>
<evidence type="ECO:0000256" key="14">
    <source>
        <dbReference type="HAMAP-Rule" id="MF_00047"/>
    </source>
</evidence>
<evidence type="ECO:0000256" key="5">
    <source>
        <dbReference type="ARBA" id="ARBA00012216"/>
    </source>
</evidence>
<dbReference type="UniPathway" id="UPA00219"/>
<evidence type="ECO:0000256" key="6">
    <source>
        <dbReference type="ARBA" id="ARBA00022490"/>
    </source>
</evidence>
<keyword evidence="20" id="KW-1185">Reference proteome</keyword>
<keyword evidence="16" id="KW-0464">Manganese</keyword>
<evidence type="ECO:0000256" key="9">
    <source>
        <dbReference type="ARBA" id="ARBA00022840"/>
    </source>
</evidence>
<evidence type="ECO:0000313" key="19">
    <source>
        <dbReference type="EMBL" id="SMX37934.1"/>
    </source>
</evidence>
<dbReference type="GO" id="GO:0008716">
    <property type="term" value="F:D-alanine-D-alanine ligase activity"/>
    <property type="evidence" value="ECO:0007669"/>
    <property type="project" value="UniProtKB-UniRule"/>
</dbReference>
<keyword evidence="16" id="KW-0479">Metal-binding</keyword>
<evidence type="ECO:0000256" key="8">
    <source>
        <dbReference type="ARBA" id="ARBA00022741"/>
    </source>
</evidence>
<dbReference type="SUPFAM" id="SSF52440">
    <property type="entry name" value="PreATP-grasp domain"/>
    <property type="match status" value="1"/>
</dbReference>
<comment type="pathway">
    <text evidence="14">Cell wall biogenesis; peptidoglycan biosynthesis.</text>
</comment>
<name>A0A238K671_9RHOB</name>
<keyword evidence="10 14" id="KW-0133">Cell shape</keyword>
<dbReference type="EC" id="6.3.2.4" evidence="5 14"/>
<dbReference type="GO" id="GO:0046872">
    <property type="term" value="F:metal ion binding"/>
    <property type="evidence" value="ECO:0007669"/>
    <property type="project" value="UniProtKB-KW"/>
</dbReference>
<dbReference type="InterPro" id="IPR011127">
    <property type="entry name" value="Dala_Dala_lig_N"/>
</dbReference>
<feature type="active site" evidence="15">
    <location>
        <position position="145"/>
    </location>
</feature>
<dbReference type="GO" id="GO:0005737">
    <property type="term" value="C:cytoplasm"/>
    <property type="evidence" value="ECO:0007669"/>
    <property type="project" value="UniProtKB-SubCell"/>
</dbReference>
<evidence type="ECO:0000313" key="20">
    <source>
        <dbReference type="Proteomes" id="UP000203464"/>
    </source>
</evidence>
<evidence type="ECO:0000256" key="16">
    <source>
        <dbReference type="PIRSR" id="PIRSR039102-3"/>
    </source>
</evidence>
<dbReference type="InterPro" id="IPR005905">
    <property type="entry name" value="D_ala_D_ala"/>
</dbReference>
<dbReference type="SUPFAM" id="SSF56059">
    <property type="entry name" value="Glutathione synthetase ATP-binding domain-like"/>
    <property type="match status" value="1"/>
</dbReference>
<dbReference type="Pfam" id="PF07478">
    <property type="entry name" value="Dala_Dala_lig_C"/>
    <property type="match status" value="1"/>
</dbReference>
<keyword evidence="11 14" id="KW-0573">Peptidoglycan synthesis</keyword>
<dbReference type="PROSITE" id="PS00843">
    <property type="entry name" value="DALA_DALA_LIGASE_1"/>
    <property type="match status" value="1"/>
</dbReference>
<keyword evidence="7 14" id="KW-0436">Ligase</keyword>
<dbReference type="AlphaFoldDB" id="A0A238K671"/>
<feature type="binding site" evidence="16">
    <location>
        <position position="256"/>
    </location>
    <ligand>
        <name>Mg(2+)</name>
        <dbReference type="ChEBI" id="CHEBI:18420"/>
        <label>1</label>
    </ligand>
</feature>
<keyword evidence="8 17" id="KW-0547">Nucleotide-binding</keyword>
<evidence type="ECO:0000256" key="10">
    <source>
        <dbReference type="ARBA" id="ARBA00022960"/>
    </source>
</evidence>
<evidence type="ECO:0000256" key="17">
    <source>
        <dbReference type="PROSITE-ProRule" id="PRU00409"/>
    </source>
</evidence>
<comment type="similarity">
    <text evidence="4 14">Belongs to the D-alanine--D-alanine ligase family.</text>
</comment>
<dbReference type="GO" id="GO:0005524">
    <property type="term" value="F:ATP binding"/>
    <property type="evidence" value="ECO:0007669"/>
    <property type="project" value="UniProtKB-UniRule"/>
</dbReference>
<dbReference type="Gene3D" id="3.30.470.20">
    <property type="entry name" value="ATP-grasp fold, B domain"/>
    <property type="match status" value="1"/>
</dbReference>
<dbReference type="GO" id="GO:0071555">
    <property type="term" value="P:cell wall organization"/>
    <property type="evidence" value="ECO:0007669"/>
    <property type="project" value="UniProtKB-KW"/>
</dbReference>
<evidence type="ECO:0000256" key="2">
    <source>
        <dbReference type="ARBA" id="ARBA00003921"/>
    </source>
</evidence>
<feature type="active site" evidence="15">
    <location>
        <position position="283"/>
    </location>
</feature>
<keyword evidence="6 14" id="KW-0963">Cytoplasm</keyword>
<proteinExistence type="inferred from homology"/>
<dbReference type="PANTHER" id="PTHR23132:SF23">
    <property type="entry name" value="D-ALANINE--D-ALANINE LIGASE B"/>
    <property type="match status" value="1"/>
</dbReference>